<dbReference type="Pfam" id="PF21601">
    <property type="entry name" value="GldM_2nd"/>
    <property type="match status" value="1"/>
</dbReference>
<dbReference type="Pfam" id="PF21602">
    <property type="entry name" value="GldM_3rd"/>
    <property type="match status" value="1"/>
</dbReference>
<name>X1BTW0_9ZZZZ</name>
<dbReference type="InterPro" id="IPR048406">
    <property type="entry name" value="GldM_Ig-like-2"/>
</dbReference>
<dbReference type="AlphaFoldDB" id="X1BTW0"/>
<evidence type="ECO:0000313" key="3">
    <source>
        <dbReference type="EMBL" id="GAG98470.1"/>
    </source>
</evidence>
<gene>
    <name evidence="3" type="ORF">S01H4_41345</name>
</gene>
<organism evidence="3">
    <name type="scientific">marine sediment metagenome</name>
    <dbReference type="NCBI Taxonomy" id="412755"/>
    <lineage>
        <taxon>unclassified sequences</taxon>
        <taxon>metagenomes</taxon>
        <taxon>ecological metagenomes</taxon>
    </lineage>
</organism>
<evidence type="ECO:0000259" key="2">
    <source>
        <dbReference type="Pfam" id="PF21602"/>
    </source>
</evidence>
<accession>X1BTW0</accession>
<comment type="caution">
    <text evidence="3">The sequence shown here is derived from an EMBL/GenBank/DDBJ whole genome shotgun (WGS) entry which is preliminary data.</text>
</comment>
<feature type="non-terminal residue" evidence="3">
    <location>
        <position position="1"/>
    </location>
</feature>
<evidence type="ECO:0000259" key="1">
    <source>
        <dbReference type="Pfam" id="PF21601"/>
    </source>
</evidence>
<feature type="domain" description="Gliding motility-associated protein GldM second immunoglobulin-like" evidence="2">
    <location>
        <begin position="111"/>
        <end position="191"/>
    </location>
</feature>
<proteinExistence type="predicted"/>
<reference evidence="3" key="1">
    <citation type="journal article" date="2014" name="Front. Microbiol.">
        <title>High frequency of phylogenetically diverse reductive dehalogenase-homologous genes in deep subseafloor sedimentary metagenomes.</title>
        <authorList>
            <person name="Kawai M."/>
            <person name="Futagami T."/>
            <person name="Toyoda A."/>
            <person name="Takaki Y."/>
            <person name="Nishi S."/>
            <person name="Hori S."/>
            <person name="Arai W."/>
            <person name="Tsubouchi T."/>
            <person name="Morono Y."/>
            <person name="Uchiyama I."/>
            <person name="Ito T."/>
            <person name="Fujiyama A."/>
            <person name="Inagaki F."/>
            <person name="Takami H."/>
        </authorList>
    </citation>
    <scope>NUCLEOTIDE SEQUENCE</scope>
    <source>
        <strain evidence="3">Expedition CK06-06</strain>
    </source>
</reference>
<sequence length="269" mass="28948">EMLSYLLDQIDAGDFNMNVLEAVVIPNSNYVFKGQEYRAQVFLAAYDSTNTPKVLLSSGQELTVEAGKGIYTTKSNSIGIKKWGGTIQLDDGGKTISKSFEASFEVAEANATISATGMNVFYRGIPNPVAISAGGVAERDVDARISSGNLSRKSPGVYEVLPGVQGDNATISVFANVDGSRRLMGNMDFRVLPLPTPDAIVEGIRGSEGALTVGRLSRLQKVDAKAKDFVFEVDYEVVSFEVASNCWLNCFWLCEMAPCSCFTSPDMAS</sequence>
<dbReference type="EMBL" id="BART01022605">
    <property type="protein sequence ID" value="GAG98470.1"/>
    <property type="molecule type" value="Genomic_DNA"/>
</dbReference>
<protein>
    <submittedName>
        <fullName evidence="3">Uncharacterized protein</fullName>
    </submittedName>
</protein>
<dbReference type="InterPro" id="IPR048405">
    <property type="entry name" value="GldM_Ig-like-1"/>
</dbReference>
<feature type="domain" description="Gliding motility-associated protein GldM first immunoglobulin-like" evidence="1">
    <location>
        <begin position="12"/>
        <end position="108"/>
    </location>
</feature>